<evidence type="ECO:0000259" key="1">
    <source>
        <dbReference type="Pfam" id="PF00117"/>
    </source>
</evidence>
<dbReference type="InterPro" id="IPR017926">
    <property type="entry name" value="GATASE"/>
</dbReference>
<dbReference type="CDD" id="cd01741">
    <property type="entry name" value="GATase1_1"/>
    <property type="match status" value="1"/>
</dbReference>
<gene>
    <name evidence="2" type="ORF">Gocc_0392</name>
</gene>
<dbReference type="Pfam" id="PF00117">
    <property type="entry name" value="GATase"/>
    <property type="match status" value="1"/>
</dbReference>
<keyword evidence="2" id="KW-0808">Transferase</keyword>
<protein>
    <submittedName>
        <fullName evidence="2">GMP synthase-Glutamine amidotransferase</fullName>
    </submittedName>
</protein>
<dbReference type="InterPro" id="IPR029062">
    <property type="entry name" value="Class_I_gatase-like"/>
</dbReference>
<keyword evidence="3" id="KW-1185">Reference proteome</keyword>
<dbReference type="GO" id="GO:0016740">
    <property type="term" value="F:transferase activity"/>
    <property type="evidence" value="ECO:0007669"/>
    <property type="project" value="UniProtKB-KW"/>
</dbReference>
<dbReference type="OrthoDB" id="5196541at2"/>
<dbReference type="PANTHER" id="PTHR42695:SF5">
    <property type="entry name" value="GLUTAMINE AMIDOTRANSFERASE YLR126C-RELATED"/>
    <property type="match status" value="1"/>
</dbReference>
<dbReference type="Proteomes" id="UP000254134">
    <property type="component" value="Unassembled WGS sequence"/>
</dbReference>
<organism evidence="2 3">
    <name type="scientific">Gaiella occulta</name>
    <dbReference type="NCBI Taxonomy" id="1002870"/>
    <lineage>
        <taxon>Bacteria</taxon>
        <taxon>Bacillati</taxon>
        <taxon>Actinomycetota</taxon>
        <taxon>Thermoleophilia</taxon>
        <taxon>Gaiellales</taxon>
        <taxon>Gaiellaceae</taxon>
        <taxon>Gaiella</taxon>
    </lineage>
</organism>
<comment type="caution">
    <text evidence="2">The sequence shown here is derived from an EMBL/GenBank/DDBJ whole genome shotgun (WGS) entry which is preliminary data.</text>
</comment>
<dbReference type="PANTHER" id="PTHR42695">
    <property type="entry name" value="GLUTAMINE AMIDOTRANSFERASE YLR126C-RELATED"/>
    <property type="match status" value="1"/>
</dbReference>
<evidence type="ECO:0000313" key="2">
    <source>
        <dbReference type="EMBL" id="RDI75973.1"/>
    </source>
</evidence>
<dbReference type="SUPFAM" id="SSF52317">
    <property type="entry name" value="Class I glutamine amidotransferase-like"/>
    <property type="match status" value="1"/>
</dbReference>
<dbReference type="GO" id="GO:0005829">
    <property type="term" value="C:cytosol"/>
    <property type="evidence" value="ECO:0007669"/>
    <property type="project" value="TreeGrafter"/>
</dbReference>
<feature type="domain" description="Glutamine amidotransferase" evidence="1">
    <location>
        <begin position="46"/>
        <end position="184"/>
    </location>
</feature>
<proteinExistence type="predicted"/>
<dbReference type="EMBL" id="QQZY01000001">
    <property type="protein sequence ID" value="RDI75973.1"/>
    <property type="molecule type" value="Genomic_DNA"/>
</dbReference>
<dbReference type="Gene3D" id="3.40.50.880">
    <property type="match status" value="1"/>
</dbReference>
<sequence length="233" mass="25566">MRVLSIVHDGSSTGGGGLFEDLVEQRGDRLERWVTVADGTGPDAPTRYDAIMVFGGAMHPDQDAEHPWLADEASFLREALEREVPLFGVCLGSQLIARAAGARVGPAEVAEVGWHEVELNDAGVGDPVVGVLPRRLDAFQWHYYTFELPPGATLLARSRAARQAYRLGERTWGIQFHAEVTRRMLDSWFVDGAAELPKPADEVRRETDALLGTWNEHGRRLCGAFLDYAAASA</sequence>
<evidence type="ECO:0000313" key="3">
    <source>
        <dbReference type="Proteomes" id="UP000254134"/>
    </source>
</evidence>
<dbReference type="RefSeq" id="WP_114794842.1">
    <property type="nucleotide sequence ID" value="NZ_QQZY01000001.1"/>
</dbReference>
<dbReference type="AlphaFoldDB" id="A0A7M2Z2H2"/>
<accession>A0A7M2Z2H2</accession>
<reference evidence="2 3" key="1">
    <citation type="submission" date="2018-07" db="EMBL/GenBank/DDBJ databases">
        <title>High-quality-draft genome sequence of Gaiella occulta.</title>
        <authorList>
            <person name="Severino R."/>
            <person name="Froufe H.J.C."/>
            <person name="Rainey F.A."/>
            <person name="Barroso C."/>
            <person name="Albuquerque L."/>
            <person name="Lobo-Da-Cunha A."/>
            <person name="Da Costa M.S."/>
            <person name="Egas C."/>
        </authorList>
    </citation>
    <scope>NUCLEOTIDE SEQUENCE [LARGE SCALE GENOMIC DNA]</scope>
    <source>
        <strain evidence="2 3">F2-233</strain>
    </source>
</reference>
<reference evidence="3" key="2">
    <citation type="journal article" date="2019" name="MicrobiologyOpen">
        <title>High-quality draft genome sequence of Gaiella occulta isolated from a 150 meter deep mineral water borehole and comparison with the genome sequences of other deep-branching lineages of the phylum Actinobacteria.</title>
        <authorList>
            <person name="Severino R."/>
            <person name="Froufe H.J.C."/>
            <person name="Barroso C."/>
            <person name="Albuquerque L."/>
            <person name="Lobo-da-Cunha A."/>
            <person name="da Costa M.S."/>
            <person name="Egas C."/>
        </authorList>
    </citation>
    <scope>NUCLEOTIDE SEQUENCE [LARGE SCALE GENOMIC DNA]</scope>
    <source>
        <strain evidence="3">F2-233</strain>
    </source>
</reference>
<dbReference type="InterPro" id="IPR044992">
    <property type="entry name" value="ChyE-like"/>
</dbReference>
<name>A0A7M2Z2H2_9ACTN</name>
<keyword evidence="2" id="KW-0315">Glutamine amidotransferase</keyword>
<dbReference type="PROSITE" id="PS51273">
    <property type="entry name" value="GATASE_TYPE_1"/>
    <property type="match status" value="1"/>
</dbReference>